<name>A0AA48RH19_9BACL</name>
<proteinExistence type="predicted"/>
<protein>
    <submittedName>
        <fullName evidence="2">GNAT family N-acetyltransferase</fullName>
    </submittedName>
</protein>
<keyword evidence="3" id="KW-1185">Reference proteome</keyword>
<dbReference type="RefSeq" id="WP_212131907.1">
    <property type="nucleotide sequence ID" value="NZ_JAUSVZ010000002.1"/>
</dbReference>
<dbReference type="GO" id="GO:0016747">
    <property type="term" value="F:acyltransferase activity, transferring groups other than amino-acyl groups"/>
    <property type="evidence" value="ECO:0007669"/>
    <property type="project" value="InterPro"/>
</dbReference>
<evidence type="ECO:0000313" key="3">
    <source>
        <dbReference type="Proteomes" id="UP001189619"/>
    </source>
</evidence>
<accession>A0AA48RH19</accession>
<evidence type="ECO:0000313" key="2">
    <source>
        <dbReference type="EMBL" id="CAJ1002161.1"/>
    </source>
</evidence>
<dbReference type="PANTHER" id="PTHR43792:SF1">
    <property type="entry name" value="N-ACETYLTRANSFERASE DOMAIN-CONTAINING PROTEIN"/>
    <property type="match status" value="1"/>
</dbReference>
<dbReference type="InterPro" id="IPR016181">
    <property type="entry name" value="Acyl_CoA_acyltransferase"/>
</dbReference>
<dbReference type="Pfam" id="PF13302">
    <property type="entry name" value="Acetyltransf_3"/>
    <property type="match status" value="1"/>
</dbReference>
<dbReference type="SUPFAM" id="SSF55729">
    <property type="entry name" value="Acyl-CoA N-acyltransferases (Nat)"/>
    <property type="match status" value="1"/>
</dbReference>
<sequence length="166" mass="18894">MLETDRLLFRPYCLDDLPFLASLLKDPDVVRYIGHGKPRTDEEVTRFYDWVQQSYASGLGLMVAVRKQDMQPIGHAGLVQQIVDGKPETEIGYWMAKEYWGNGYASEAAMAFREYGAAAKGLRRLICLIQPGNAASARVAQKIGMFREKETVFKEKLVHVYAWEQT</sequence>
<dbReference type="Gene3D" id="3.40.630.30">
    <property type="match status" value="1"/>
</dbReference>
<dbReference type="AlphaFoldDB" id="A0AA48RH19"/>
<organism evidence="2 3">
    <name type="scientific">Brevibacillus aydinogluensis</name>
    <dbReference type="NCBI Taxonomy" id="927786"/>
    <lineage>
        <taxon>Bacteria</taxon>
        <taxon>Bacillati</taxon>
        <taxon>Bacillota</taxon>
        <taxon>Bacilli</taxon>
        <taxon>Bacillales</taxon>
        <taxon>Paenibacillaceae</taxon>
        <taxon>Brevibacillus</taxon>
    </lineage>
</organism>
<dbReference type="InterPro" id="IPR000182">
    <property type="entry name" value="GNAT_dom"/>
</dbReference>
<gene>
    <name evidence="2" type="ORF">BSPP4475_07540</name>
</gene>
<reference evidence="2" key="1">
    <citation type="submission" date="2023-07" db="EMBL/GenBank/DDBJ databases">
        <authorList>
            <person name="Ivanov I."/>
            <person name="Teneva D."/>
            <person name="Stoikov I."/>
        </authorList>
    </citation>
    <scope>NUCLEOTIDE SEQUENCE</scope>
    <source>
        <strain evidence="2">4475</strain>
    </source>
</reference>
<dbReference type="EMBL" id="OY569118">
    <property type="protein sequence ID" value="CAJ1002161.1"/>
    <property type="molecule type" value="Genomic_DNA"/>
</dbReference>
<dbReference type="Proteomes" id="UP001189619">
    <property type="component" value="Chromosome"/>
</dbReference>
<dbReference type="PROSITE" id="PS51186">
    <property type="entry name" value="GNAT"/>
    <property type="match status" value="1"/>
</dbReference>
<dbReference type="KEGG" id="bayd:BSPP4475_07540"/>
<evidence type="ECO:0000259" key="1">
    <source>
        <dbReference type="PROSITE" id="PS51186"/>
    </source>
</evidence>
<dbReference type="PANTHER" id="PTHR43792">
    <property type="entry name" value="GNAT FAMILY, PUTATIVE (AFU_ORTHOLOGUE AFUA_3G00765)-RELATED-RELATED"/>
    <property type="match status" value="1"/>
</dbReference>
<dbReference type="InterPro" id="IPR051531">
    <property type="entry name" value="N-acetyltransferase"/>
</dbReference>
<feature type="domain" description="N-acetyltransferase" evidence="1">
    <location>
        <begin position="7"/>
        <end position="166"/>
    </location>
</feature>